<dbReference type="AlphaFoldDB" id="A0A1B8QSU0"/>
<accession>A0A1B8QSU0</accession>
<gene>
    <name evidence="1" type="ORF">A7456_07300</name>
    <name evidence="2" type="ORF">I6G26_05580</name>
</gene>
<proteinExistence type="predicted"/>
<reference evidence="1 3" key="1">
    <citation type="submission" date="2016-05" db="EMBL/GenBank/DDBJ databases">
        <title>Draft genome sequence of Moraxella nonliquefaciens CCUG 348T.</title>
        <authorList>
            <person name="Salva-Serra F."/>
            <person name="Engstrom-Jakobsson H."/>
            <person name="Thorell K."/>
            <person name="Gonzales-Siles L."/>
            <person name="Karlsson R."/>
            <person name="Boulund F."/>
            <person name="Engstrand L."/>
            <person name="Kristiansson E."/>
            <person name="Moore E."/>
        </authorList>
    </citation>
    <scope>NUCLEOTIDE SEQUENCE [LARGE SCALE GENOMIC DNA]</scope>
    <source>
        <strain evidence="1 3">CCUG 348</strain>
    </source>
</reference>
<evidence type="ECO:0000313" key="4">
    <source>
        <dbReference type="Proteomes" id="UP000594834"/>
    </source>
</evidence>
<dbReference type="Proteomes" id="UP000594834">
    <property type="component" value="Chromosome"/>
</dbReference>
<dbReference type="EMBL" id="LXTW01000002">
    <property type="protein sequence ID" value="OBX87841.1"/>
    <property type="molecule type" value="Genomic_DNA"/>
</dbReference>
<dbReference type="EMBL" id="CP065728">
    <property type="protein sequence ID" value="QPT45445.1"/>
    <property type="molecule type" value="Genomic_DNA"/>
</dbReference>
<sequence length="76" mass="8951">MLLVKSPTTSNEQCLGKALDEWYDKHKDYLNERTTNDESKSWYIHKRLGRACLLKQDLAIFHAKTISLFLKYSNCK</sequence>
<dbReference type="STRING" id="478.A7456_07300"/>
<dbReference type="RefSeq" id="WP_067006661.1">
    <property type="nucleotide sequence ID" value="NZ_CP065728.1"/>
</dbReference>
<name>A0A1B8QSU0_MORNO</name>
<evidence type="ECO:0000313" key="1">
    <source>
        <dbReference type="EMBL" id="OBX87841.1"/>
    </source>
</evidence>
<keyword evidence="4" id="KW-1185">Reference proteome</keyword>
<reference evidence="2 4" key="2">
    <citation type="submission" date="2020-12" db="EMBL/GenBank/DDBJ databases">
        <title>FDA dAtabase for Regulatory Grade micrObial Sequences (FDA-ARGOS): Supporting development and validation of Infectious Disease Dx tests.</title>
        <authorList>
            <person name="Sproer C."/>
            <person name="Gronow S."/>
            <person name="Severitt S."/>
            <person name="Schroder I."/>
            <person name="Tallon L."/>
            <person name="Sadzewicz L."/>
            <person name="Zhao X."/>
            <person name="Boylan J."/>
            <person name="Ott S."/>
            <person name="Bowen H."/>
            <person name="Vavikolanu K."/>
            <person name="Mehta A."/>
            <person name="Aluvathingal J."/>
            <person name="Nadendla S."/>
            <person name="Lowell S."/>
            <person name="Myers T."/>
            <person name="Yan Y."/>
            <person name="Sichtig H."/>
        </authorList>
    </citation>
    <scope>NUCLEOTIDE SEQUENCE [LARGE SCALE GENOMIC DNA]</scope>
    <source>
        <strain evidence="2 4">FDAARGOS_869</strain>
    </source>
</reference>
<evidence type="ECO:0000313" key="2">
    <source>
        <dbReference type="EMBL" id="QPT45445.1"/>
    </source>
</evidence>
<protein>
    <submittedName>
        <fullName evidence="1">Uncharacterized protein</fullName>
    </submittedName>
</protein>
<evidence type="ECO:0000313" key="3">
    <source>
        <dbReference type="Proteomes" id="UP000092575"/>
    </source>
</evidence>
<dbReference type="Proteomes" id="UP000092575">
    <property type="component" value="Unassembled WGS sequence"/>
</dbReference>
<organism evidence="1 3">
    <name type="scientific">Moraxella nonliquefaciens</name>
    <dbReference type="NCBI Taxonomy" id="478"/>
    <lineage>
        <taxon>Bacteria</taxon>
        <taxon>Pseudomonadati</taxon>
        <taxon>Pseudomonadota</taxon>
        <taxon>Gammaproteobacteria</taxon>
        <taxon>Moraxellales</taxon>
        <taxon>Moraxellaceae</taxon>
        <taxon>Moraxella</taxon>
    </lineage>
</organism>